<accession>A0A085AFM6</accession>
<evidence type="ECO:0000313" key="2">
    <source>
        <dbReference type="Proteomes" id="UP000028630"/>
    </source>
</evidence>
<protein>
    <submittedName>
        <fullName evidence="1">Uncharacterized protein</fullName>
    </submittedName>
</protein>
<gene>
    <name evidence="1" type="ORF">GTGU_01213</name>
</gene>
<name>A0A085AFM6_9ENTR</name>
<dbReference type="Pfam" id="PF06995">
    <property type="entry name" value="Phage_P2_GpU"/>
    <property type="match status" value="1"/>
</dbReference>
<comment type="caution">
    <text evidence="1">The sequence shown here is derived from an EMBL/GenBank/DDBJ whole genome shotgun (WGS) entry which is preliminary data.</text>
</comment>
<keyword evidence="2" id="KW-1185">Reference proteome</keyword>
<dbReference type="Proteomes" id="UP000028630">
    <property type="component" value="Unassembled WGS sequence"/>
</dbReference>
<dbReference type="AlphaFoldDB" id="A0A085AFM6"/>
<proteinExistence type="predicted"/>
<sequence length="180" mass="20498">MPDFSFITSQYISPESELSPTQFVLGDFVFSLPENSPAASLSRRYDGGWTVIDLLNELPCQQQTGRKLDEWVIKCEWFLDEGQANIEKLVRLRDNKKPMSLVRGDGLLLGRFVLTGFDVDENWLGQQAKSIKQGVTINIREFANKPVEQEKEGKKHAEELMEAIKPDQPSLSEIIERGNR</sequence>
<dbReference type="InterPro" id="IPR009734">
    <property type="entry name" value="Myoviridae_GpU"/>
</dbReference>
<dbReference type="OrthoDB" id="6402334at2"/>
<evidence type="ECO:0000313" key="1">
    <source>
        <dbReference type="EMBL" id="KFC09021.1"/>
    </source>
</evidence>
<dbReference type="EMBL" id="JMTB01000044">
    <property type="protein sequence ID" value="KFC09021.1"/>
    <property type="molecule type" value="Genomic_DNA"/>
</dbReference>
<organism evidence="1 2">
    <name type="scientific">Trabulsiella guamensis ATCC 49490</name>
    <dbReference type="NCBI Taxonomy" id="1005994"/>
    <lineage>
        <taxon>Bacteria</taxon>
        <taxon>Pseudomonadati</taxon>
        <taxon>Pseudomonadota</taxon>
        <taxon>Gammaproteobacteria</taxon>
        <taxon>Enterobacterales</taxon>
        <taxon>Enterobacteriaceae</taxon>
        <taxon>Trabulsiella</taxon>
    </lineage>
</organism>
<reference evidence="2" key="1">
    <citation type="submission" date="2014-05" db="EMBL/GenBank/DDBJ databases">
        <title>ATOL: Assembling a taxonomically balanced genome-scale reconstruction of the evolutionary history of the Enterobacteriaceae.</title>
        <authorList>
            <person name="Plunkett G. III"/>
            <person name="Neeno-Eckwall E.C."/>
            <person name="Glasner J.D."/>
            <person name="Perna N.T."/>
        </authorList>
    </citation>
    <scope>NUCLEOTIDE SEQUENCE [LARGE SCALE GENOMIC DNA]</scope>
    <source>
        <strain evidence="2">ATCC 49490</strain>
    </source>
</reference>
<dbReference type="RefSeq" id="WP_038154887.1">
    <property type="nucleotide sequence ID" value="NZ_JMTB01000044.1"/>
</dbReference>
<dbReference type="eggNOG" id="COG3499">
    <property type="taxonomic scope" value="Bacteria"/>
</dbReference>